<comment type="caution">
    <text evidence="1">The sequence shown here is derived from an EMBL/GenBank/DDBJ whole genome shotgun (WGS) entry which is preliminary data.</text>
</comment>
<dbReference type="Gene3D" id="1.25.40.10">
    <property type="entry name" value="Tetratricopeptide repeat domain"/>
    <property type="match status" value="1"/>
</dbReference>
<accession>A0A849VAC4</accession>
<dbReference type="InterPro" id="IPR011990">
    <property type="entry name" value="TPR-like_helical_dom_sf"/>
</dbReference>
<evidence type="ECO:0000313" key="1">
    <source>
        <dbReference type="EMBL" id="NOU50226.1"/>
    </source>
</evidence>
<protein>
    <submittedName>
        <fullName evidence="1">Tetratricopeptide repeat protein</fullName>
    </submittedName>
</protein>
<reference evidence="1 2" key="1">
    <citation type="submission" date="2020-04" db="EMBL/GenBank/DDBJ databases">
        <title>Pseudoalteromonas caenipelagi sp. nov., isolated from a tidal flat.</title>
        <authorList>
            <person name="Park S."/>
            <person name="Yoon J.-H."/>
        </authorList>
    </citation>
    <scope>NUCLEOTIDE SEQUENCE [LARGE SCALE GENOMIC DNA]</scope>
    <source>
        <strain evidence="1 2">JBTF-M23</strain>
    </source>
</reference>
<sequence length="320" mass="36331">MASSNSDAEYEISRAQYFMRSDPEQSLAILNKIPHVEKLPDEQQVAFYILKLRTSLTLNYLDDIDPILETLFKLDDKPAFANKIVTILSGTGIWLRKTNYFDAAQHVFSCALKHADKSSQRVSLLISSAIVARYKKDYALAKSIYIEAGNIAMRLDDVRAMATIKNNLGTIAMDQGNIKEAETRFREALSAFQLANNHSGHINSGMNLLFTFVLLNKNIDFLRLHPHISELSNEYPDESKKAYLFWIYSAYQYAQGIKLTEKQSKELLSEFDKLAGPQLKTLIKIHLASLIGIDVPTVAHIATKKFENKSWFNKVLSCNW</sequence>
<dbReference type="AlphaFoldDB" id="A0A849VAC4"/>
<dbReference type="SUPFAM" id="SSF48452">
    <property type="entry name" value="TPR-like"/>
    <property type="match status" value="1"/>
</dbReference>
<name>A0A849VAC4_9GAMM</name>
<keyword evidence="2" id="KW-1185">Reference proteome</keyword>
<dbReference type="EMBL" id="JABBPG010000002">
    <property type="protein sequence ID" value="NOU50226.1"/>
    <property type="molecule type" value="Genomic_DNA"/>
</dbReference>
<evidence type="ECO:0000313" key="2">
    <source>
        <dbReference type="Proteomes" id="UP000586305"/>
    </source>
</evidence>
<dbReference type="RefSeq" id="WP_171625295.1">
    <property type="nucleotide sequence ID" value="NZ_JABBPG010000002.1"/>
</dbReference>
<organism evidence="1 2">
    <name type="scientific">Pseudoalteromonas caenipelagi</name>
    <dbReference type="NCBI Taxonomy" id="2726988"/>
    <lineage>
        <taxon>Bacteria</taxon>
        <taxon>Pseudomonadati</taxon>
        <taxon>Pseudomonadota</taxon>
        <taxon>Gammaproteobacteria</taxon>
        <taxon>Alteromonadales</taxon>
        <taxon>Pseudoalteromonadaceae</taxon>
        <taxon>Pseudoalteromonas</taxon>
    </lineage>
</organism>
<gene>
    <name evidence="1" type="ORF">HG263_06675</name>
</gene>
<proteinExistence type="predicted"/>
<dbReference type="Proteomes" id="UP000586305">
    <property type="component" value="Unassembled WGS sequence"/>
</dbReference>